<feature type="transmembrane region" description="Helical" evidence="6">
    <location>
        <begin position="219"/>
        <end position="237"/>
    </location>
</feature>
<feature type="transmembrane region" description="Helical" evidence="6">
    <location>
        <begin position="164"/>
        <end position="181"/>
    </location>
</feature>
<keyword evidence="2" id="KW-1003">Cell membrane</keyword>
<dbReference type="PROSITE" id="PS51257">
    <property type="entry name" value="PROKAR_LIPOPROTEIN"/>
    <property type="match status" value="1"/>
</dbReference>
<evidence type="ECO:0000256" key="4">
    <source>
        <dbReference type="ARBA" id="ARBA00022989"/>
    </source>
</evidence>
<dbReference type="AlphaFoldDB" id="A0A1D7QI64"/>
<evidence type="ECO:0000256" key="2">
    <source>
        <dbReference type="ARBA" id="ARBA00022475"/>
    </source>
</evidence>
<reference evidence="8 9" key="1">
    <citation type="submission" date="2016-08" db="EMBL/GenBank/DDBJ databases">
        <authorList>
            <person name="Seilhamer J.J."/>
        </authorList>
    </citation>
    <scope>NUCLEOTIDE SEQUENCE [LARGE SCALE GENOMIC DNA]</scope>
    <source>
        <strain evidence="8 9">DX4</strain>
    </source>
</reference>
<dbReference type="Pfam" id="PF12698">
    <property type="entry name" value="ABC2_membrane_3"/>
    <property type="match status" value="1"/>
</dbReference>
<dbReference type="NCBIfam" id="TIGR03518">
    <property type="entry name" value="ABC_perm_GldF"/>
    <property type="match status" value="1"/>
</dbReference>
<dbReference type="KEGG" id="psty:BFS30_14635"/>
<protein>
    <submittedName>
        <fullName evidence="8">Gliding motility-associated ABC transporter permease subunit GldF</fullName>
    </submittedName>
</protein>
<keyword evidence="5 6" id="KW-0472">Membrane</keyword>
<evidence type="ECO:0000313" key="8">
    <source>
        <dbReference type="EMBL" id="AOM78299.1"/>
    </source>
</evidence>
<gene>
    <name evidence="8" type="ORF">BFS30_14635</name>
</gene>
<keyword evidence="3 6" id="KW-0812">Transmembrane</keyword>
<accession>A0A1D7QI64</accession>
<dbReference type="PANTHER" id="PTHR30294">
    <property type="entry name" value="MEMBRANE COMPONENT OF ABC TRANSPORTER YHHJ-RELATED"/>
    <property type="match status" value="1"/>
</dbReference>
<sequence>MYAVFKRELFSLLNSLMAYITIGVFLLACGLLLWFFPDTSILEYGYAELSSFFNLAPFLFLFLIPAITMRSFAEERREGTYILLATRPLTDWQIIMAKYLACFVLVLFALIPTLIYCYSVSKLALPAGNIDTGAIIGSYIGLLLLSAAFLAVGIFASSITKNQVVAFALAVFVCFIAYSGFDAMSQIFGFRAIENILLNLSVNEHYQSMGRGVLDTRDLIYFLTFVLAFLGLTKLVIGGRKW</sequence>
<dbReference type="InterPro" id="IPR013525">
    <property type="entry name" value="ABC2_TM"/>
</dbReference>
<dbReference type="Proteomes" id="UP000094313">
    <property type="component" value="Chromosome"/>
</dbReference>
<dbReference type="InterPro" id="IPR019860">
    <property type="entry name" value="Motility-assoc_ABC_perm_GldF"/>
</dbReference>
<dbReference type="EMBL" id="CP017141">
    <property type="protein sequence ID" value="AOM78299.1"/>
    <property type="molecule type" value="Genomic_DNA"/>
</dbReference>
<evidence type="ECO:0000256" key="5">
    <source>
        <dbReference type="ARBA" id="ARBA00023136"/>
    </source>
</evidence>
<evidence type="ECO:0000256" key="1">
    <source>
        <dbReference type="ARBA" id="ARBA00004651"/>
    </source>
</evidence>
<dbReference type="RefSeq" id="WP_069379964.1">
    <property type="nucleotide sequence ID" value="NZ_CP017141.1"/>
</dbReference>
<dbReference type="PANTHER" id="PTHR30294:SF29">
    <property type="entry name" value="MULTIDRUG ABC TRANSPORTER PERMEASE YBHS-RELATED"/>
    <property type="match status" value="1"/>
</dbReference>
<evidence type="ECO:0000313" key="9">
    <source>
        <dbReference type="Proteomes" id="UP000094313"/>
    </source>
</evidence>
<evidence type="ECO:0000256" key="3">
    <source>
        <dbReference type="ARBA" id="ARBA00022692"/>
    </source>
</evidence>
<dbReference type="GO" id="GO:0005886">
    <property type="term" value="C:plasma membrane"/>
    <property type="evidence" value="ECO:0007669"/>
    <property type="project" value="UniProtKB-SubCell"/>
</dbReference>
<name>A0A1D7QI64_9SPHI</name>
<organism evidence="8 9">
    <name type="scientific">Pedobacter steynii</name>
    <dbReference type="NCBI Taxonomy" id="430522"/>
    <lineage>
        <taxon>Bacteria</taxon>
        <taxon>Pseudomonadati</taxon>
        <taxon>Bacteroidota</taxon>
        <taxon>Sphingobacteriia</taxon>
        <taxon>Sphingobacteriales</taxon>
        <taxon>Sphingobacteriaceae</taxon>
        <taxon>Pedobacter</taxon>
    </lineage>
</organism>
<comment type="subcellular location">
    <subcellularLocation>
        <location evidence="1">Cell membrane</location>
        <topology evidence="1">Multi-pass membrane protein</topology>
    </subcellularLocation>
</comment>
<evidence type="ECO:0000259" key="7">
    <source>
        <dbReference type="Pfam" id="PF12698"/>
    </source>
</evidence>
<dbReference type="InterPro" id="IPR051449">
    <property type="entry name" value="ABC-2_transporter_component"/>
</dbReference>
<keyword evidence="9" id="KW-1185">Reference proteome</keyword>
<feature type="transmembrane region" description="Helical" evidence="6">
    <location>
        <begin position="55"/>
        <end position="73"/>
    </location>
</feature>
<proteinExistence type="predicted"/>
<feature type="transmembrane region" description="Helical" evidence="6">
    <location>
        <begin position="136"/>
        <end position="157"/>
    </location>
</feature>
<feature type="transmembrane region" description="Helical" evidence="6">
    <location>
        <begin position="94"/>
        <end position="116"/>
    </location>
</feature>
<feature type="transmembrane region" description="Helical" evidence="6">
    <location>
        <begin position="12"/>
        <end position="35"/>
    </location>
</feature>
<dbReference type="OrthoDB" id="9794512at2"/>
<evidence type="ECO:0000256" key="6">
    <source>
        <dbReference type="SAM" id="Phobius"/>
    </source>
</evidence>
<keyword evidence="4 6" id="KW-1133">Transmembrane helix</keyword>
<dbReference type="GO" id="GO:0140359">
    <property type="term" value="F:ABC-type transporter activity"/>
    <property type="evidence" value="ECO:0007669"/>
    <property type="project" value="InterPro"/>
</dbReference>
<feature type="domain" description="ABC-2 type transporter transmembrane" evidence="7">
    <location>
        <begin position="51"/>
        <end position="181"/>
    </location>
</feature>